<dbReference type="AlphaFoldDB" id="A0AAV7QH00"/>
<dbReference type="Proteomes" id="UP001066276">
    <property type="component" value="Chromosome 6"/>
</dbReference>
<reference evidence="2" key="1">
    <citation type="journal article" date="2022" name="bioRxiv">
        <title>Sequencing and chromosome-scale assembly of the giantPleurodeles waltlgenome.</title>
        <authorList>
            <person name="Brown T."/>
            <person name="Elewa A."/>
            <person name="Iarovenko S."/>
            <person name="Subramanian E."/>
            <person name="Araus A.J."/>
            <person name="Petzold A."/>
            <person name="Susuki M."/>
            <person name="Suzuki K.-i.T."/>
            <person name="Hayashi T."/>
            <person name="Toyoda A."/>
            <person name="Oliveira C."/>
            <person name="Osipova E."/>
            <person name="Leigh N.D."/>
            <person name="Simon A."/>
            <person name="Yun M.H."/>
        </authorList>
    </citation>
    <scope>NUCLEOTIDE SEQUENCE</scope>
    <source>
        <strain evidence="2">20211129_DDA</strain>
        <tissue evidence="2">Liver</tissue>
    </source>
</reference>
<evidence type="ECO:0000313" key="3">
    <source>
        <dbReference type="Proteomes" id="UP001066276"/>
    </source>
</evidence>
<keyword evidence="3" id="KW-1185">Reference proteome</keyword>
<organism evidence="2 3">
    <name type="scientific">Pleurodeles waltl</name>
    <name type="common">Iberian ribbed newt</name>
    <dbReference type="NCBI Taxonomy" id="8319"/>
    <lineage>
        <taxon>Eukaryota</taxon>
        <taxon>Metazoa</taxon>
        <taxon>Chordata</taxon>
        <taxon>Craniata</taxon>
        <taxon>Vertebrata</taxon>
        <taxon>Euteleostomi</taxon>
        <taxon>Amphibia</taxon>
        <taxon>Batrachia</taxon>
        <taxon>Caudata</taxon>
        <taxon>Salamandroidea</taxon>
        <taxon>Salamandridae</taxon>
        <taxon>Pleurodelinae</taxon>
        <taxon>Pleurodeles</taxon>
    </lineage>
</organism>
<accession>A0AAV7QH00</accession>
<feature type="compositionally biased region" description="Basic and acidic residues" evidence="1">
    <location>
        <begin position="55"/>
        <end position="90"/>
    </location>
</feature>
<sequence length="227" mass="25143">MAAGPGHPQGLTGDHRVTTAIVQGSAGGSRVVDSGTRGGMGPQAEDMRPTQGSGRSKEGGNEKGLGAEKEKDDLTKVWTKEPGLARKQDKPASAYVRPSSGDPPVMARETGLASLIPLAVKERIWRKEFINIFSLLEVCKAGLDLTIQDKKEEEKKEKSRPKVEKNIENCLRAFRTLANMYVEKFPESAAVLFLHEQRVHAAQQRYQGEAWLHYDKDFREKIQVAFN</sequence>
<dbReference type="EMBL" id="JANPWB010000010">
    <property type="protein sequence ID" value="KAJ1139493.1"/>
    <property type="molecule type" value="Genomic_DNA"/>
</dbReference>
<proteinExistence type="predicted"/>
<gene>
    <name evidence="2" type="ORF">NDU88_005864</name>
</gene>
<feature type="region of interest" description="Disordered" evidence="1">
    <location>
        <begin position="1"/>
        <end position="102"/>
    </location>
</feature>
<evidence type="ECO:0000256" key="1">
    <source>
        <dbReference type="SAM" id="MobiDB-lite"/>
    </source>
</evidence>
<evidence type="ECO:0000313" key="2">
    <source>
        <dbReference type="EMBL" id="KAJ1139493.1"/>
    </source>
</evidence>
<name>A0AAV7QH00_PLEWA</name>
<comment type="caution">
    <text evidence="2">The sequence shown here is derived from an EMBL/GenBank/DDBJ whole genome shotgun (WGS) entry which is preliminary data.</text>
</comment>
<protein>
    <submittedName>
        <fullName evidence="2">Uncharacterized protein</fullName>
    </submittedName>
</protein>